<organism evidence="1 2">
    <name type="scientific">Marinibactrum halimedae</name>
    <dbReference type="NCBI Taxonomy" id="1444977"/>
    <lineage>
        <taxon>Bacteria</taxon>
        <taxon>Pseudomonadati</taxon>
        <taxon>Pseudomonadota</taxon>
        <taxon>Gammaproteobacteria</taxon>
        <taxon>Cellvibrionales</taxon>
        <taxon>Cellvibrionaceae</taxon>
        <taxon>Marinibactrum</taxon>
    </lineage>
</organism>
<keyword evidence="2" id="KW-1185">Reference proteome</keyword>
<name>A0AA37TAF3_9GAMM</name>
<reference evidence="1 2" key="1">
    <citation type="journal article" date="2014" name="Int. J. Syst. Evol. Microbiol.">
        <title>Complete genome sequence of Corynebacterium casei LMG S-19264T (=DSM 44701T), isolated from a smear-ripened cheese.</title>
        <authorList>
            <consortium name="US DOE Joint Genome Institute (JGI-PGF)"/>
            <person name="Walter F."/>
            <person name="Albersmeier A."/>
            <person name="Kalinowski J."/>
            <person name="Ruckert C."/>
        </authorList>
    </citation>
    <scope>NUCLEOTIDE SEQUENCE [LARGE SCALE GENOMIC DNA]</scope>
    <source>
        <strain evidence="1 2">NBRC 110095</strain>
    </source>
</reference>
<gene>
    <name evidence="1" type="ORF">GCM10007877_25500</name>
</gene>
<dbReference type="RefSeq" id="WP_232593629.1">
    <property type="nucleotide sequence ID" value="NZ_BSPD01000062.1"/>
</dbReference>
<proteinExistence type="predicted"/>
<dbReference type="AlphaFoldDB" id="A0AA37TAF3"/>
<protein>
    <submittedName>
        <fullName evidence="1">Uncharacterized protein</fullName>
    </submittedName>
</protein>
<dbReference type="Proteomes" id="UP001156870">
    <property type="component" value="Unassembled WGS sequence"/>
</dbReference>
<dbReference type="EMBL" id="BSPD01000062">
    <property type="protein sequence ID" value="GLS26831.1"/>
    <property type="molecule type" value="Genomic_DNA"/>
</dbReference>
<evidence type="ECO:0000313" key="1">
    <source>
        <dbReference type="EMBL" id="GLS26831.1"/>
    </source>
</evidence>
<sequence>MKIAITTALIAFSSIAISEERVLEIQQQFLSDRTELGAWEIENHAANLNKSLSADLMKNVTQHTQPFYVSNIKALQSAINTEKTAKNPQLRLSVDTFEGQAPLTLMIDQISTRHTRDILRGKVEGHDDSRVKLVVHNRKMSGQIAFASTEKVLVIRSMEGGATATYEVDVSDITYD</sequence>
<accession>A0AA37TAF3</accession>
<comment type="caution">
    <text evidence="1">The sequence shown here is derived from an EMBL/GenBank/DDBJ whole genome shotgun (WGS) entry which is preliminary data.</text>
</comment>
<evidence type="ECO:0000313" key="2">
    <source>
        <dbReference type="Proteomes" id="UP001156870"/>
    </source>
</evidence>